<dbReference type="Proteomes" id="UP001374803">
    <property type="component" value="Chromosome"/>
</dbReference>
<dbReference type="Pfam" id="PF13458">
    <property type="entry name" value="Peripla_BP_6"/>
    <property type="match status" value="1"/>
</dbReference>
<sequence length="552" mass="58349">MAAGLAAAWSAVVGASGCTVIFNDDDRQCDGNASCARFPGTYCSDSNICVPTEGYCTKNVECLDRNPGKTVICRKDQNRCVELPVGACNGLIGDANDLKNDDTVILGFVDPIVDPKYTPIGLAQQNAVELALREVMKGPTSGLPPIRAGAASRPLVYVKCDENPTSLAATFNHLIDEVKVPAIIGPTFSGDVLTIANTKALPTKTLLISVSASSPLLTTLPSRDPRLVWRTVPTDYLNAKVLATFIPNYIEPELKDSSSGTVKPAGAQMKIAVVHKGDAFGTGFERAVYQQLTFNSKSAEANAQAGNYVPVNYGDPNDPNNTNPAAKYAAAVRSVVDANPPPHLVVFLATAEVNKNVFQQIEAQWKRTDYRPKYIFATAAPKTKELTDIIGANQDLRSRVIGTEAGTTSALFSQFQTLYTGQNFTTGGPPTFYTAAAYDAAYMLTYAVAAVGSNPLTGESIARGFEKLVPSGVGVDVGDTSAIPSAFHELAEGRNIDLNGATGPLNFDVSTGDAETDIQVWCVSAGSGSFASTGLFYNSNTKALSGSYSKCQ</sequence>
<evidence type="ECO:0000259" key="3">
    <source>
        <dbReference type="Pfam" id="PF13458"/>
    </source>
</evidence>
<dbReference type="InterPro" id="IPR028081">
    <property type="entry name" value="Leu-bd"/>
</dbReference>
<evidence type="ECO:0000256" key="2">
    <source>
        <dbReference type="ARBA" id="ARBA00022729"/>
    </source>
</evidence>
<gene>
    <name evidence="4" type="ORF">LVJ94_20205</name>
</gene>
<organism evidence="4 5">
    <name type="scientific">Pendulispora rubella</name>
    <dbReference type="NCBI Taxonomy" id="2741070"/>
    <lineage>
        <taxon>Bacteria</taxon>
        <taxon>Pseudomonadati</taxon>
        <taxon>Myxococcota</taxon>
        <taxon>Myxococcia</taxon>
        <taxon>Myxococcales</taxon>
        <taxon>Sorangiineae</taxon>
        <taxon>Pendulisporaceae</taxon>
        <taxon>Pendulispora</taxon>
    </lineage>
</organism>
<comment type="similarity">
    <text evidence="1">Belongs to the leucine-binding protein family.</text>
</comment>
<keyword evidence="5" id="KW-1185">Reference proteome</keyword>
<dbReference type="PANTHER" id="PTHR30483:SF6">
    <property type="entry name" value="PERIPLASMIC BINDING PROTEIN OF ABC TRANSPORTER FOR NATURAL AMINO ACIDS"/>
    <property type="match status" value="1"/>
</dbReference>
<dbReference type="Gene3D" id="3.40.50.2300">
    <property type="match status" value="2"/>
</dbReference>
<dbReference type="SUPFAM" id="SSF53822">
    <property type="entry name" value="Periplasmic binding protein-like I"/>
    <property type="match status" value="1"/>
</dbReference>
<evidence type="ECO:0000256" key="1">
    <source>
        <dbReference type="ARBA" id="ARBA00010062"/>
    </source>
</evidence>
<evidence type="ECO:0000313" key="4">
    <source>
        <dbReference type="EMBL" id="WXB09542.1"/>
    </source>
</evidence>
<reference evidence="4" key="1">
    <citation type="submission" date="2021-12" db="EMBL/GenBank/DDBJ databases">
        <title>Discovery of the Pendulisporaceae a myxobacterial family with distinct sporulation behavior and unique specialized metabolism.</title>
        <authorList>
            <person name="Garcia R."/>
            <person name="Popoff A."/>
            <person name="Bader C.D."/>
            <person name="Loehr J."/>
            <person name="Walesch S."/>
            <person name="Walt C."/>
            <person name="Boldt J."/>
            <person name="Bunk B."/>
            <person name="Haeckl F.J.F.P.J."/>
            <person name="Gunesch A.P."/>
            <person name="Birkelbach J."/>
            <person name="Nuebel U."/>
            <person name="Pietschmann T."/>
            <person name="Bach T."/>
            <person name="Mueller R."/>
        </authorList>
    </citation>
    <scope>NUCLEOTIDE SEQUENCE</scope>
    <source>
        <strain evidence="4">MSr11367</strain>
    </source>
</reference>
<protein>
    <submittedName>
        <fullName evidence="4">ABC transporter substrate-binding protein</fullName>
    </submittedName>
</protein>
<evidence type="ECO:0000313" key="5">
    <source>
        <dbReference type="Proteomes" id="UP001374803"/>
    </source>
</evidence>
<proteinExistence type="inferred from homology"/>
<feature type="domain" description="Leucine-binding protein" evidence="3">
    <location>
        <begin position="117"/>
        <end position="468"/>
    </location>
</feature>
<dbReference type="InterPro" id="IPR028082">
    <property type="entry name" value="Peripla_BP_I"/>
</dbReference>
<name>A0ABZ2LFJ6_9BACT</name>
<dbReference type="PANTHER" id="PTHR30483">
    <property type="entry name" value="LEUCINE-SPECIFIC-BINDING PROTEIN"/>
    <property type="match status" value="1"/>
</dbReference>
<dbReference type="EMBL" id="CP089983">
    <property type="protein sequence ID" value="WXB09542.1"/>
    <property type="molecule type" value="Genomic_DNA"/>
</dbReference>
<accession>A0ABZ2LFJ6</accession>
<dbReference type="InterPro" id="IPR051010">
    <property type="entry name" value="BCAA_transport"/>
</dbReference>
<dbReference type="RefSeq" id="WP_394839214.1">
    <property type="nucleotide sequence ID" value="NZ_CP089929.1"/>
</dbReference>
<keyword evidence="2" id="KW-0732">Signal</keyword>